<reference evidence="2 3" key="1">
    <citation type="submission" date="2019-05" db="EMBL/GenBank/DDBJ databases">
        <title>Draft genome sequence of Nonomuraea zeae DSM 100528.</title>
        <authorList>
            <person name="Saricaoglu S."/>
            <person name="Isik K."/>
        </authorList>
    </citation>
    <scope>NUCLEOTIDE SEQUENCE [LARGE SCALE GENOMIC DNA]</scope>
    <source>
        <strain evidence="2 3">DSM 100528</strain>
    </source>
</reference>
<evidence type="ECO:0000256" key="1">
    <source>
        <dbReference type="SAM" id="MobiDB-lite"/>
    </source>
</evidence>
<dbReference type="AlphaFoldDB" id="A0A5S4FEB8"/>
<name>A0A5S4FEB8_9ACTN</name>
<dbReference type="InterPro" id="IPR011748">
    <property type="entry name" value="Unchr_phage_tail-like"/>
</dbReference>
<comment type="caution">
    <text evidence="2">The sequence shown here is derived from an EMBL/GenBank/DDBJ whole genome shotgun (WGS) entry which is preliminary data.</text>
</comment>
<dbReference type="InterPro" id="IPR006521">
    <property type="entry name" value="Tail_protein_I"/>
</dbReference>
<dbReference type="Pfam" id="PF09684">
    <property type="entry name" value="Tail_P2_I"/>
    <property type="match status" value="1"/>
</dbReference>
<dbReference type="Proteomes" id="UP000306628">
    <property type="component" value="Unassembled WGS sequence"/>
</dbReference>
<accession>A0A5S4FEB8</accession>
<proteinExistence type="predicted"/>
<protein>
    <recommendedName>
        <fullName evidence="4">Phage tail protein</fullName>
    </recommendedName>
</protein>
<evidence type="ECO:0000313" key="2">
    <source>
        <dbReference type="EMBL" id="TMR17051.1"/>
    </source>
</evidence>
<evidence type="ECO:0000313" key="3">
    <source>
        <dbReference type="Proteomes" id="UP000306628"/>
    </source>
</evidence>
<dbReference type="InterPro" id="IPR011042">
    <property type="entry name" value="6-blade_b-propeller_TolB-like"/>
</dbReference>
<feature type="region of interest" description="Disordered" evidence="1">
    <location>
        <begin position="32"/>
        <end position="68"/>
    </location>
</feature>
<dbReference type="RefSeq" id="WP_138697752.1">
    <property type="nucleotide sequence ID" value="NZ_JBHSAZ010000026.1"/>
</dbReference>
<organism evidence="2 3">
    <name type="scientific">Nonomuraea zeae</name>
    <dbReference type="NCBI Taxonomy" id="1642303"/>
    <lineage>
        <taxon>Bacteria</taxon>
        <taxon>Bacillati</taxon>
        <taxon>Actinomycetota</taxon>
        <taxon>Actinomycetes</taxon>
        <taxon>Streptosporangiales</taxon>
        <taxon>Streptosporangiaceae</taxon>
        <taxon>Nonomuraea</taxon>
    </lineage>
</organism>
<feature type="compositionally biased region" description="Low complexity" evidence="1">
    <location>
        <begin position="45"/>
        <end position="68"/>
    </location>
</feature>
<evidence type="ECO:0008006" key="4">
    <source>
        <dbReference type="Google" id="ProtNLM"/>
    </source>
</evidence>
<dbReference type="SUPFAM" id="SSF63829">
    <property type="entry name" value="Calcium-dependent phosphotriesterase"/>
    <property type="match status" value="1"/>
</dbReference>
<gene>
    <name evidence="2" type="ORF">ETD85_54635</name>
</gene>
<dbReference type="EMBL" id="VCKX01000362">
    <property type="protein sequence ID" value="TMR17051.1"/>
    <property type="molecule type" value="Genomic_DNA"/>
</dbReference>
<feature type="region of interest" description="Disordered" evidence="1">
    <location>
        <begin position="85"/>
        <end position="107"/>
    </location>
</feature>
<dbReference type="Gene3D" id="2.120.10.30">
    <property type="entry name" value="TolB, C-terminal domain"/>
    <property type="match status" value="1"/>
</dbReference>
<dbReference type="NCBIfam" id="TIGR02242">
    <property type="entry name" value="tail_TIGR02242"/>
    <property type="match status" value="1"/>
</dbReference>
<keyword evidence="3" id="KW-1185">Reference proteome</keyword>
<sequence length="707" mass="75519">MDGDRGVSLLADPDQWARCAHEGVALSATGGIQLTWHDDPPPPYAGDAASPLPSASPASPASPGRRAAAGGLAFDRRGFAYRSRTADGRIDTYRPGGGEPSQAPGGPYDEPRALAIDAARLLYVATRRAVVVTAIDAGERLTELPVTARDLTVHDEVVYALTAGGIVLIQGCRGPRPGPGLIRPRCHGPLEAYRLAVCADGRLLVLWVSPDDTHAVVATPEGAVAVAAPGATDLTVTSGGTLVVAREPGRSFLRFDEHDGAWLELEPVRATGYDGGAIANHPSGPSQVCHGADSGGASRVIGFTTAEGVADTGGIAGRYRTSGGTVTYRLDSGAYRTRWGRAFLEACLPRGTAVRLRFVTGDDDDPPPDALRWTPADRNGRVIRRPDLTPPLPSALALDTTAPAAAPFKRPTGPETPWTQIACDDLFETYELPVSAPPGRYLWLALDLTGTEAATPRIRAVRVERPGHGLLRRLPRSWSRDEGDARFLHRWLTPPEGLLHELDERAARRDLLLDPETTPQEALEWLAGFAGLALDRRWPEHARRTLVGRAYRLFRGRGTLASLRELLGIYLGWEPVIVERWRIRGVPGGLLGRPPEGATGADAVVGRMRIGSPPGHDAAAHRFSVLVPADLTTEQADVLRSILELHKPAHTSYDICEIGLGMRVGRRLHAGLTSIVGPGAGWRPIVLGRARLGTDGVLGVPSPRVLR</sequence>
<dbReference type="OrthoDB" id="3275018at2"/>